<feature type="signal peptide" evidence="3">
    <location>
        <begin position="1"/>
        <end position="25"/>
    </location>
</feature>
<feature type="region of interest" description="Disordered" evidence="1">
    <location>
        <begin position="735"/>
        <end position="763"/>
    </location>
</feature>
<dbReference type="Gene3D" id="2.60.40.10">
    <property type="entry name" value="Immunoglobulins"/>
    <property type="match status" value="2"/>
</dbReference>
<comment type="caution">
    <text evidence="5">The sequence shown here is derived from an EMBL/GenBank/DDBJ whole genome shotgun (WGS) entry which is preliminary data.</text>
</comment>
<dbReference type="GO" id="GO:0030334">
    <property type="term" value="P:regulation of cell migration"/>
    <property type="evidence" value="ECO:0007669"/>
    <property type="project" value="TreeGrafter"/>
</dbReference>
<keyword evidence="3" id="KW-0732">Signal</keyword>
<keyword evidence="6" id="KW-1185">Reference proteome</keyword>
<keyword evidence="2" id="KW-0472">Membrane</keyword>
<name>A0A8S3TYZ9_MYTED</name>
<reference evidence="5" key="1">
    <citation type="submission" date="2021-03" db="EMBL/GenBank/DDBJ databases">
        <authorList>
            <person name="Bekaert M."/>
        </authorList>
    </citation>
    <scope>NUCLEOTIDE SEQUENCE</scope>
</reference>
<dbReference type="SUPFAM" id="SSF81296">
    <property type="entry name" value="E set domains"/>
    <property type="match status" value="2"/>
</dbReference>
<feature type="domain" description="IPT/TIG" evidence="4">
    <location>
        <begin position="264"/>
        <end position="353"/>
    </location>
</feature>
<evidence type="ECO:0000313" key="6">
    <source>
        <dbReference type="Proteomes" id="UP000683360"/>
    </source>
</evidence>
<dbReference type="PANTHER" id="PTHR22625:SF70">
    <property type="entry name" value="PLEXIN A, ISOFORM A"/>
    <property type="match status" value="1"/>
</dbReference>
<dbReference type="CDD" id="cd00102">
    <property type="entry name" value="IPT"/>
    <property type="match status" value="1"/>
</dbReference>
<dbReference type="CDD" id="cd00603">
    <property type="entry name" value="IPT_PCSR"/>
    <property type="match status" value="1"/>
</dbReference>
<dbReference type="OrthoDB" id="6121858at2759"/>
<evidence type="ECO:0000259" key="4">
    <source>
        <dbReference type="SMART" id="SM00429"/>
    </source>
</evidence>
<accession>A0A8S3TYZ9</accession>
<evidence type="ECO:0000256" key="2">
    <source>
        <dbReference type="SAM" id="Phobius"/>
    </source>
</evidence>
<feature type="transmembrane region" description="Helical" evidence="2">
    <location>
        <begin position="626"/>
        <end position="649"/>
    </location>
</feature>
<dbReference type="PANTHER" id="PTHR22625">
    <property type="entry name" value="PLEXIN"/>
    <property type="match status" value="1"/>
</dbReference>
<dbReference type="GO" id="GO:0002116">
    <property type="term" value="C:semaphorin receptor complex"/>
    <property type="evidence" value="ECO:0007669"/>
    <property type="project" value="TreeGrafter"/>
</dbReference>
<dbReference type="InterPro" id="IPR014756">
    <property type="entry name" value="Ig_E-set"/>
</dbReference>
<keyword evidence="2" id="KW-1133">Transmembrane helix</keyword>
<dbReference type="InterPro" id="IPR013783">
    <property type="entry name" value="Ig-like_fold"/>
</dbReference>
<dbReference type="GO" id="GO:0017154">
    <property type="term" value="F:semaphorin receptor activity"/>
    <property type="evidence" value="ECO:0007669"/>
    <property type="project" value="InterPro"/>
</dbReference>
<proteinExistence type="predicted"/>
<dbReference type="SMART" id="SM00429">
    <property type="entry name" value="IPT"/>
    <property type="match status" value="2"/>
</dbReference>
<dbReference type="GO" id="GO:0005886">
    <property type="term" value="C:plasma membrane"/>
    <property type="evidence" value="ECO:0007669"/>
    <property type="project" value="TreeGrafter"/>
</dbReference>
<dbReference type="Gene3D" id="2.60.120.260">
    <property type="entry name" value="Galactose-binding domain-like"/>
    <property type="match status" value="1"/>
</dbReference>
<dbReference type="EMBL" id="CAJPWZ010002494">
    <property type="protein sequence ID" value="CAG2238873.1"/>
    <property type="molecule type" value="Genomic_DNA"/>
</dbReference>
<gene>
    <name evidence="5" type="ORF">MEDL_51270</name>
</gene>
<feature type="chain" id="PRO_5035774366" evidence="3">
    <location>
        <begin position="26"/>
        <end position="763"/>
    </location>
</feature>
<dbReference type="Proteomes" id="UP000683360">
    <property type="component" value="Unassembled WGS sequence"/>
</dbReference>
<evidence type="ECO:0000256" key="1">
    <source>
        <dbReference type="SAM" id="MobiDB-lite"/>
    </source>
</evidence>
<feature type="domain" description="IPT/TIG" evidence="4">
    <location>
        <begin position="354"/>
        <end position="448"/>
    </location>
</feature>
<protein>
    <submittedName>
        <fullName evidence="5">PLXND</fullName>
    </submittedName>
</protein>
<evidence type="ECO:0000256" key="3">
    <source>
        <dbReference type="SAM" id="SignalP"/>
    </source>
</evidence>
<dbReference type="InterPro" id="IPR031148">
    <property type="entry name" value="Plexin"/>
</dbReference>
<organism evidence="5 6">
    <name type="scientific">Mytilus edulis</name>
    <name type="common">Blue mussel</name>
    <dbReference type="NCBI Taxonomy" id="6550"/>
    <lineage>
        <taxon>Eukaryota</taxon>
        <taxon>Metazoa</taxon>
        <taxon>Spiralia</taxon>
        <taxon>Lophotrochozoa</taxon>
        <taxon>Mollusca</taxon>
        <taxon>Bivalvia</taxon>
        <taxon>Autobranchia</taxon>
        <taxon>Pteriomorphia</taxon>
        <taxon>Mytilida</taxon>
        <taxon>Mytiloidea</taxon>
        <taxon>Mytilidae</taxon>
        <taxon>Mytilinae</taxon>
        <taxon>Mytilus</taxon>
    </lineage>
</organism>
<dbReference type="Pfam" id="PF01833">
    <property type="entry name" value="TIG"/>
    <property type="match status" value="2"/>
</dbReference>
<dbReference type="AlphaFoldDB" id="A0A8S3TYZ9"/>
<sequence length="763" mass="84900">MYWITRTKISSALIIQMTIVLTVTSQMNLTPNGTATQSSFYNDDESKGKPENALYPPISNEYNLSICSHTKEDIRNVQKAWWRFQFSFGLAYITDITIYYRENYAYHMNGFKIFVTNTTASPSDGYLCYEDPKSNPLPNITQTISCNQLGQYVVYYDNVGSEESDQIYLPIVELCYVAINGCRKGFWGSNCDIPCAESCKEHHCFPGNGSCVFGGCSNTNCLNNKCDKDTEFCSEGCKANRTGPYCNKYSECPVDSKTSVTSCLPKIEKVFPSRGPINGGTLLTITGQYIGNVTDTILVEVGGVRCHTVKVLTPGIKLTCVIGKGTTNQAKGISISVNASTFDDPKISYYSFKEPKLHEVSPMKGIVAGNTTVTIIGSDIGFEGQNRYNISFCNIETCLPCSALQSTINTTFIKCKTGKSEEPRNMTQLQIVIDDLTVLTLNETFQYLSDPTFNISNETAISIESGGVTFTIRGKGFNNIEPCIVPEDTSAVCETPSKIQFKQNNQTVRVYFDGVILLVIIQYVDDPTFERFSNVLEYDKESSIQIKGRNILNLVQHEDYIVHIGLDGKCVITDISMSYITCLPPNSVPRTNKTDVNTVYVIVEVKKIMAYIGDLRYTGDDNNVSLLVGLLIGGLVTSIIIGISAISILRRNKKRAVKKCKLEMSEGLSERQANLRNDDELDHIEENSSTYCEINPDDELQSDTNINKHPDINEGYEHLANRSQKDPYNQLNQESADNQIGDMINVDDRTEDSPASDYIDIES</sequence>
<dbReference type="InterPro" id="IPR002909">
    <property type="entry name" value="IPT_dom"/>
</dbReference>
<keyword evidence="2" id="KW-0812">Transmembrane</keyword>
<evidence type="ECO:0000313" key="5">
    <source>
        <dbReference type="EMBL" id="CAG2238873.1"/>
    </source>
</evidence>